<organism evidence="4">
    <name type="scientific">Melampsora larici-populina (strain 98AG31 / pathotype 3-4-7)</name>
    <name type="common">Poplar leaf rust fungus</name>
    <dbReference type="NCBI Taxonomy" id="747676"/>
    <lineage>
        <taxon>Eukaryota</taxon>
        <taxon>Fungi</taxon>
        <taxon>Dikarya</taxon>
        <taxon>Basidiomycota</taxon>
        <taxon>Pucciniomycotina</taxon>
        <taxon>Pucciniomycetes</taxon>
        <taxon>Pucciniales</taxon>
        <taxon>Melampsoraceae</taxon>
        <taxon>Melampsora</taxon>
    </lineage>
</organism>
<feature type="chain" id="PRO_5003314775" description="Secreted protein" evidence="2">
    <location>
        <begin position="25"/>
        <end position="627"/>
    </location>
</feature>
<dbReference type="KEGG" id="mlr:MELLADRAFT_58601"/>
<dbReference type="GeneID" id="18929207"/>
<evidence type="ECO:0008006" key="5">
    <source>
        <dbReference type="Google" id="ProtNLM"/>
    </source>
</evidence>
<dbReference type="VEuPathDB" id="FungiDB:MELLADRAFT_58601"/>
<feature type="signal peptide" evidence="2">
    <location>
        <begin position="1"/>
        <end position="24"/>
    </location>
</feature>
<protein>
    <recommendedName>
        <fullName evidence="5">Secreted protein</fullName>
    </recommendedName>
</protein>
<reference evidence="4" key="1">
    <citation type="journal article" date="2011" name="Proc. Natl. Acad. Sci. U.S.A.">
        <title>Obligate biotrophy features unraveled by the genomic analysis of rust fungi.</title>
        <authorList>
            <person name="Duplessis S."/>
            <person name="Cuomo C.A."/>
            <person name="Lin Y.-C."/>
            <person name="Aerts A."/>
            <person name="Tisserant E."/>
            <person name="Veneault-Fourrey C."/>
            <person name="Joly D.L."/>
            <person name="Hacquard S."/>
            <person name="Amselem J."/>
            <person name="Cantarel B.L."/>
            <person name="Chiu R."/>
            <person name="Coutinho P.M."/>
            <person name="Feau N."/>
            <person name="Field M."/>
            <person name="Frey P."/>
            <person name="Gelhaye E."/>
            <person name="Goldberg J."/>
            <person name="Grabherr M.G."/>
            <person name="Kodira C.D."/>
            <person name="Kohler A."/>
            <person name="Kuees U."/>
            <person name="Lindquist E.A."/>
            <person name="Lucas S.M."/>
            <person name="Mago R."/>
            <person name="Mauceli E."/>
            <person name="Morin E."/>
            <person name="Murat C."/>
            <person name="Pangilinan J.L."/>
            <person name="Park R."/>
            <person name="Pearson M."/>
            <person name="Quesneville H."/>
            <person name="Rouhier N."/>
            <person name="Sakthikumar S."/>
            <person name="Salamov A.A."/>
            <person name="Schmutz J."/>
            <person name="Selles B."/>
            <person name="Shapiro H."/>
            <person name="Tanguay P."/>
            <person name="Tuskan G.A."/>
            <person name="Henrissat B."/>
            <person name="Van de Peer Y."/>
            <person name="Rouze P."/>
            <person name="Ellis J.G."/>
            <person name="Dodds P.N."/>
            <person name="Schein J.E."/>
            <person name="Zhong S."/>
            <person name="Hamelin R.C."/>
            <person name="Grigoriev I.V."/>
            <person name="Szabo L.J."/>
            <person name="Martin F."/>
        </authorList>
    </citation>
    <scope>NUCLEOTIDE SEQUENCE [LARGE SCALE GENOMIC DNA]</scope>
    <source>
        <strain evidence="4">98AG31 / pathotype 3-4-7</strain>
    </source>
</reference>
<feature type="compositionally biased region" description="Basic and acidic residues" evidence="1">
    <location>
        <begin position="45"/>
        <end position="57"/>
    </location>
</feature>
<dbReference type="Proteomes" id="UP000001072">
    <property type="component" value="Unassembled WGS sequence"/>
</dbReference>
<dbReference type="RefSeq" id="XP_007403683.1">
    <property type="nucleotide sequence ID" value="XM_007403621.1"/>
</dbReference>
<dbReference type="OrthoDB" id="10468020at2759"/>
<evidence type="ECO:0000313" key="4">
    <source>
        <dbReference type="Proteomes" id="UP000001072"/>
    </source>
</evidence>
<feature type="region of interest" description="Disordered" evidence="1">
    <location>
        <begin position="45"/>
        <end position="74"/>
    </location>
</feature>
<keyword evidence="4" id="KW-1185">Reference proteome</keyword>
<dbReference type="HOGENOM" id="CLU_452026_0_0_1"/>
<accession>F4R457</accession>
<dbReference type="EMBL" id="GL883090">
    <property type="protein sequence ID" value="EGG12745.1"/>
    <property type="molecule type" value="Genomic_DNA"/>
</dbReference>
<keyword evidence="2" id="KW-0732">Signal</keyword>
<evidence type="ECO:0000256" key="1">
    <source>
        <dbReference type="SAM" id="MobiDB-lite"/>
    </source>
</evidence>
<evidence type="ECO:0000313" key="3">
    <source>
        <dbReference type="EMBL" id="EGG12745.1"/>
    </source>
</evidence>
<name>F4R457_MELLP</name>
<evidence type="ECO:0000256" key="2">
    <source>
        <dbReference type="SAM" id="SignalP"/>
    </source>
</evidence>
<dbReference type="InParanoid" id="F4R457"/>
<proteinExistence type="predicted"/>
<gene>
    <name evidence="3" type="ORF">MELLADRAFT_58601</name>
</gene>
<dbReference type="AlphaFoldDB" id="F4R457"/>
<sequence>MKMRPSSAILLSSLILIFVTSLLSLPLENELDEALLADKVYSHGPDADPRSAQDPRKSSSSSLVPKKTSLQKGTRKTKFLEQFWKAALDPPPESASEENWKIYYKIALKVLYLNDLNPKIKALAEAVTELGESFPLLEYTDQGIDAFMVPYLYLAHSCLRVVSLGLGERIWVVGVLSCLRWKIPKQKEEIKSNKFIYTSDIATIRGNIETFLLREQPLGEILQTMWPDFLTYSSLADQHPVVWEGLQRASLANLILQQIRTSAIIPSDEFKGIMKSFLRLQTPIDDYRASTFTDDLAGQLVKMLSSTRPTSALAEETALVRILLHMQENHLHSRLKVLQLIREHKIGKIVFRVDIGLQLGDNPLDSPANRLYSLLKNVQNLNIEDFNDALKSMIDQELPIPQWGKLLRILEVSKPLNRDIYNSVDALLSDSEGITGKLARVLHQLYPRRGNRNIFSPPGILALISTRAQDLKEAIHRQELEKKLVFEGILSAQVIEPFSKFLMWNFKGDRKPELRRYLQTIYVQIMSREDTLNALKSSDTIIEYILRIIFLKNNNQKLLRYLSNKIAFELLSSRVVELLIASRKKLSHQTFESHLQKFEQELLEEFETVLIMKMVRQRTDSTSFVHE</sequence>